<dbReference type="SUPFAM" id="SSF55785">
    <property type="entry name" value="PYP-like sensor domain (PAS domain)"/>
    <property type="match status" value="5"/>
</dbReference>
<feature type="domain" description="PAS" evidence="6">
    <location>
        <begin position="308"/>
        <end position="378"/>
    </location>
</feature>
<dbReference type="Gene3D" id="3.30.450.40">
    <property type="match status" value="2"/>
</dbReference>
<dbReference type="Proteomes" id="UP000664807">
    <property type="component" value="Unassembled WGS sequence"/>
</dbReference>
<evidence type="ECO:0000259" key="6">
    <source>
        <dbReference type="PROSITE" id="PS50112"/>
    </source>
</evidence>
<dbReference type="NCBIfam" id="TIGR00229">
    <property type="entry name" value="sensory_box"/>
    <property type="match status" value="4"/>
</dbReference>
<keyword evidence="5" id="KW-0418">Kinase</keyword>
<dbReference type="CDD" id="cd00130">
    <property type="entry name" value="PAS"/>
    <property type="match status" value="5"/>
</dbReference>
<evidence type="ECO:0000256" key="3">
    <source>
        <dbReference type="ARBA" id="ARBA00022553"/>
    </source>
</evidence>
<evidence type="ECO:0000256" key="4">
    <source>
        <dbReference type="ARBA" id="ARBA00022679"/>
    </source>
</evidence>
<sequence>MSPILEVSSFSEDYIFDLCPHPMWVYDIETLRFLKVNDAAVRQYGFSRGRFLNMTLKAIRPKEDVPKLKMAVQNTQKRDGSYKEGYYRHKKKDGTVFPVFLKGNLIQYKGKMAELIVAIDISDTVQYEKKLLSQTRLFQAISDMNNNLIRHSDWLKALDVCFTLLLETLKIHRIYFFQSDPTQDRITLMKAKTGSDMETDPDSREFPQLPFPVLQYLMERVRKGRVFAIKKSEVIDPGLLDSMDSENIKSLLALPILVSGTFRGFIGLEDQKLERIWTKEEVQLLNTLTTNLNHLINQSEVLDKVKNSESRFKSLVLNGTDLISILDSEGTCRYLSPSHENQMGYSPHDLLDTCFFDHLFPEDVPRLRKAVKIVQDTKQIAVDPFRFRHSNGNWRWVESILSNHLAEPSIQGIVMNSKDVTDRVMAKSKKEVSLDLLKAFGKKGSLRGGLDHMLDKLSGICDMEAAEVWLKSKDGTKFNLLGQASKGKSGELFLNHPMPVDYFSTEKGVQGKIDRTNTLMIWDDFDKKSEFIRSSFAKKVGLRTCIGLPILSGQESIGCLLLFSKKPKVELDDALYFLDGVGQQLGGMIKQRMIQREYLEFFELSPDPFCIIGFDGRIKQANKAFSMAIGKNQSQIIGGQFEAFMHESDRDKLDQMLPNRCGLERVEGIEIRMLAKNDMNKWLIWSSTVNTDQELVMAVAKDITSQKNLERTLRVTNDRLIRAHRIAKIGYWYRDFRSNLGEWSPETYRIYGYTPDNFIPTMENITKAFHPEDRYLIEENPNNHLEPGVITKFEHRIITGNGNVKWVHQEIQMIADESTGEPLYIEGTIRDITQEKEYELQLKISRERFLLAMSASKQVIWELDHRSNTFLYCQVSDRVEEQISKQSFEIDNDWFKRIHPKDRQHVWNTLENHLFESEKDDWSIEYRTISENGSMAYVLDSFYVQRDCHHKPVKTIGSVTDITEAREQLEKIKGQNKMLTEIAWLQSHAVRLPLTRIMSLLIHQKAYGEEVFSTKDFLAIISSSVDEIDKELHKVIEITNQNFQNEQGNTTD</sequence>
<dbReference type="PANTHER" id="PTHR43304:SF1">
    <property type="entry name" value="PAC DOMAIN-CONTAINING PROTEIN"/>
    <property type="match status" value="1"/>
</dbReference>
<proteinExistence type="predicted"/>
<dbReference type="Gene3D" id="2.10.70.100">
    <property type="match status" value="1"/>
</dbReference>
<feature type="domain" description="PAC" evidence="7">
    <location>
        <begin position="791"/>
        <end position="844"/>
    </location>
</feature>
<dbReference type="RefSeq" id="WP_207027209.1">
    <property type="nucleotide sequence ID" value="NZ_JAFLNM010000001.1"/>
</dbReference>
<feature type="domain" description="PAC" evidence="7">
    <location>
        <begin position="922"/>
        <end position="974"/>
    </location>
</feature>
<name>A0ABS3FE69_9FLAO</name>
<comment type="caution">
    <text evidence="8">The sequence shown here is derived from an EMBL/GenBank/DDBJ whole genome shotgun (WGS) entry which is preliminary data.</text>
</comment>
<dbReference type="InterPro" id="IPR052162">
    <property type="entry name" value="Sensor_kinase/Photoreceptor"/>
</dbReference>
<evidence type="ECO:0000313" key="8">
    <source>
        <dbReference type="EMBL" id="MBO0341439.1"/>
    </source>
</evidence>
<accession>A0ABS3FE69</accession>
<dbReference type="EC" id="2.7.13.3" evidence="2"/>
<dbReference type="SUPFAM" id="SSF55781">
    <property type="entry name" value="GAF domain-like"/>
    <property type="match status" value="2"/>
</dbReference>
<dbReference type="Pfam" id="PF13426">
    <property type="entry name" value="PAS_9"/>
    <property type="match status" value="1"/>
</dbReference>
<dbReference type="InterPro" id="IPR003018">
    <property type="entry name" value="GAF"/>
</dbReference>
<dbReference type="Pfam" id="PF08447">
    <property type="entry name" value="PAS_3"/>
    <property type="match status" value="4"/>
</dbReference>
<protein>
    <recommendedName>
        <fullName evidence="2">histidine kinase</fullName>
        <ecNumber evidence="2">2.7.13.3</ecNumber>
    </recommendedName>
</protein>
<evidence type="ECO:0000313" key="9">
    <source>
        <dbReference type="Proteomes" id="UP000664807"/>
    </source>
</evidence>
<keyword evidence="4" id="KW-0808">Transferase</keyword>
<dbReference type="Gene3D" id="3.30.450.20">
    <property type="entry name" value="PAS domain"/>
    <property type="match status" value="5"/>
</dbReference>
<feature type="domain" description="PAS" evidence="6">
    <location>
        <begin position="594"/>
        <end position="657"/>
    </location>
</feature>
<dbReference type="InterPro" id="IPR013655">
    <property type="entry name" value="PAS_fold_3"/>
</dbReference>
<dbReference type="InterPro" id="IPR000014">
    <property type="entry name" value="PAS"/>
</dbReference>
<dbReference type="PANTHER" id="PTHR43304">
    <property type="entry name" value="PHYTOCHROME-LIKE PROTEIN CPH1"/>
    <property type="match status" value="1"/>
</dbReference>
<dbReference type="InterPro" id="IPR001610">
    <property type="entry name" value="PAC"/>
</dbReference>
<evidence type="ECO:0000256" key="1">
    <source>
        <dbReference type="ARBA" id="ARBA00000085"/>
    </source>
</evidence>
<gene>
    <name evidence="8" type="ORF">J0654_07270</name>
</gene>
<evidence type="ECO:0000256" key="5">
    <source>
        <dbReference type="ARBA" id="ARBA00022777"/>
    </source>
</evidence>
<dbReference type="PROSITE" id="PS50112">
    <property type="entry name" value="PAS"/>
    <property type="match status" value="3"/>
</dbReference>
<dbReference type="InterPro" id="IPR000700">
    <property type="entry name" value="PAS-assoc_C"/>
</dbReference>
<keyword evidence="3" id="KW-0597">Phosphoprotein</keyword>
<evidence type="ECO:0000259" key="7">
    <source>
        <dbReference type="PROSITE" id="PS50113"/>
    </source>
</evidence>
<keyword evidence="9" id="KW-1185">Reference proteome</keyword>
<evidence type="ECO:0000256" key="2">
    <source>
        <dbReference type="ARBA" id="ARBA00012438"/>
    </source>
</evidence>
<dbReference type="SMART" id="SM00086">
    <property type="entry name" value="PAC"/>
    <property type="match status" value="5"/>
</dbReference>
<dbReference type="SMART" id="SM00065">
    <property type="entry name" value="GAF"/>
    <property type="match status" value="1"/>
</dbReference>
<organism evidence="8 9">
    <name type="scientific">Flagellimonas profundi</name>
    <dbReference type="NCBI Taxonomy" id="2915620"/>
    <lineage>
        <taxon>Bacteria</taxon>
        <taxon>Pseudomonadati</taxon>
        <taxon>Bacteroidota</taxon>
        <taxon>Flavobacteriia</taxon>
        <taxon>Flavobacteriales</taxon>
        <taxon>Flavobacteriaceae</taxon>
        <taxon>Flagellimonas</taxon>
    </lineage>
</organism>
<dbReference type="SMART" id="SM00091">
    <property type="entry name" value="PAS"/>
    <property type="match status" value="5"/>
</dbReference>
<dbReference type="InterPro" id="IPR035965">
    <property type="entry name" value="PAS-like_dom_sf"/>
</dbReference>
<feature type="domain" description="PAS" evidence="6">
    <location>
        <begin position="735"/>
        <end position="788"/>
    </location>
</feature>
<dbReference type="EMBL" id="JAFLNM010000001">
    <property type="protein sequence ID" value="MBO0341439.1"/>
    <property type="molecule type" value="Genomic_DNA"/>
</dbReference>
<dbReference type="InterPro" id="IPR029016">
    <property type="entry name" value="GAF-like_dom_sf"/>
</dbReference>
<reference evidence="8 9" key="1">
    <citation type="submission" date="2021-03" db="EMBL/GenBank/DDBJ databases">
        <title>Muricauda lutimaris sp. nov. and Muricauda ruestringensis sp. nov, two marine members of the Flavobacteriaceae isolated from deep sea sediments of Western Pacific.</title>
        <authorList>
            <person name="Zhao S."/>
            <person name="Liu R."/>
        </authorList>
    </citation>
    <scope>NUCLEOTIDE SEQUENCE [LARGE SCALE GENOMIC DNA]</scope>
    <source>
        <strain evidence="8 9">BC31-3-A3</strain>
    </source>
</reference>
<comment type="catalytic activity">
    <reaction evidence="1">
        <text>ATP + protein L-histidine = ADP + protein N-phospho-L-histidine.</text>
        <dbReference type="EC" id="2.7.13.3"/>
    </reaction>
</comment>
<dbReference type="PROSITE" id="PS50113">
    <property type="entry name" value="PAC"/>
    <property type="match status" value="2"/>
</dbReference>